<name>A0A084WQ86_ANOSI</name>
<sequence>MENTPKKRHLETVESILTKEAITKSGRKVRRPAHLDSPERSPVSPVVEAKKSAVRKTKTFLDAVAASPAKATSGKSALTEAEDSSDDVKESRKPVSSARKTISSLAATPKKSLKKETAAVDDSGISKSGRKIKVPSKLIDFESEILLSPRKATEESKGTAKTPGRPSRSAKKRTANEDIGPNSEDETVPARIGRGKSLAAKESGRSVSRKTTVPDDSDSEATSSRTASPAPVAPKTPGRRAKSVASALAAESVPQSEEMNTANNKTGRTPGRPSTKPVSKVTAAAEKSSPQKEETNTVSVKTGRTPGRPSTKSVTKLSANNPEVVASPNLSRKTAPSTTTENEADKDDTTGKIGRTPGRPVGKPSMKQHLDSPAPASLKPNVPRGRSYAPQILAPESENEPKKDAIQAGKTPGRTPGRRAVKSLMPSAVSAEDNGALAGPKISEDSNASTHDTQTGAALSRSGRKLKPKRFFEIDQVESSGKQAVLDGTDSSEGARKRKVDSVDESADVGEMMSPRKKMTTDKLASSSESQTDTEVAKLVLLKPAQKAVTDNEKSTTGSAMTPSKRSPKVPQVSRSGRKIKVKQITGFEYDGATDLPEAKATDVTQSKQNKATSSGASSAPIDDDDIEAHLHSFVTKRGVDDHHHKQHVSVTDEPDRAVTSGGTAEPLELPTSRVSPRTVKKSLASVNELSEKQNIDNSSLTNQSAGVSETTPPETIGSSRSGRKIKPKKFYDDDDDEPNAGGGQVGKARAAKETKKSIANLSAASTRTVEEHSGADVAKSHPRSPIAMDTGVDVAEGPSTVASQVEKGESSMPETDVQRNNELAEPESKHEVATDVVEDSAGTISSAPVIGKSVGQHPNISEKPELEQTSDVSLSMTTSCEKPSEGEPSSENVSKIEPMDVDKTSESNLLIPDADGDEVVEQQNVTADVVASVAVTISPTMEKDTQRKLPRDIQQEKRPAAIGVRSIFPVEDGDLLADCSLGEIEYLEDEVQNVVEHVKHPPATGNDRVAVPSIRIIPETPAANEKEKLHVNVQQSPTNGNDPDAGSSVWVIPETPASNEKEKLDETFDVTIDESPKDGEQPLSNSVPEAAAPHTPSAIASTRDTDNKCSPDKAPEIIEILDSPAAMAFCQQIDAATTAAPNAGGSGSATSTPLAMKMVQDRGPLKERAVTKLLLHEGRKRSLSASEVDTTIKRNVTFHSPANSTVLVNEIDERLVLKSFQQKQEETAKSATKRTGPRKRSMSEHKPAAGDVKPSKICRKVPNFKNIHANHFDRMESIADFMRRKDQRAKEILTSASPATKLLARPAAGTLAVKASDEGPSKEKKAPAAQKPFIFKASGASVPLFGKPTAAATAQVPQQRAHPKATNIVRPVLTAASRVVRVGQGAARQKVASPSSNTNRLQQYQAAFKSKQQGTTEVPQSTSVAPVPGTSSTRPIEQLRTKQSKLLKGVRTNRRFELQMKHRDNNPQT</sequence>
<evidence type="ECO:0000256" key="5">
    <source>
        <dbReference type="ARBA" id="ARBA00022618"/>
    </source>
</evidence>
<proteinExistence type="inferred from homology"/>
<comment type="subcellular location">
    <subcellularLocation>
        <location evidence="2">Cytoplasm</location>
        <location evidence="2">Cytoskeleton</location>
        <location evidence="2">Spindle</location>
    </subcellularLocation>
    <subcellularLocation>
        <location evidence="1">Nucleus</location>
    </subcellularLocation>
</comment>
<accession>A0A084WQ86</accession>
<dbReference type="OrthoDB" id="6614499at2759"/>
<feature type="compositionally biased region" description="Polar residues" evidence="12">
    <location>
        <begin position="555"/>
        <end position="565"/>
    </location>
</feature>
<dbReference type="EMBL" id="KE525379">
    <property type="protein sequence ID" value="KFB52380.1"/>
    <property type="molecule type" value="Genomic_DNA"/>
</dbReference>
<keyword evidence="6" id="KW-0493">Microtubule</keyword>
<feature type="compositionally biased region" description="Polar residues" evidence="12">
    <location>
        <begin position="328"/>
        <end position="341"/>
    </location>
</feature>
<dbReference type="STRING" id="74873.A0A084WQ86"/>
<feature type="region of interest" description="Disordered" evidence="12">
    <location>
        <begin position="1073"/>
        <end position="1113"/>
    </location>
</feature>
<dbReference type="GO" id="GO:0003677">
    <property type="term" value="F:DNA binding"/>
    <property type="evidence" value="ECO:0007669"/>
    <property type="project" value="UniProtKB-KW"/>
</dbReference>
<dbReference type="Pfam" id="PF16006">
    <property type="entry name" value="NUSAP"/>
    <property type="match status" value="1"/>
</dbReference>
<evidence type="ECO:0000313" key="14">
    <source>
        <dbReference type="EnsemblMetazoa" id="ASIC020592-PA"/>
    </source>
</evidence>
<keyword evidence="11" id="KW-0131">Cell cycle</keyword>
<evidence type="ECO:0000256" key="3">
    <source>
        <dbReference type="ARBA" id="ARBA00009702"/>
    </source>
</evidence>
<feature type="compositionally biased region" description="Basic residues" evidence="12">
    <location>
        <begin position="1232"/>
        <end position="1241"/>
    </location>
</feature>
<reference evidence="13 15" key="1">
    <citation type="journal article" date="2014" name="BMC Genomics">
        <title>Genome sequence of Anopheles sinensis provides insight into genetics basis of mosquito competence for malaria parasites.</title>
        <authorList>
            <person name="Zhou D."/>
            <person name="Zhang D."/>
            <person name="Ding G."/>
            <person name="Shi L."/>
            <person name="Hou Q."/>
            <person name="Ye Y."/>
            <person name="Xu Y."/>
            <person name="Zhou H."/>
            <person name="Xiong C."/>
            <person name="Li S."/>
            <person name="Yu J."/>
            <person name="Hong S."/>
            <person name="Yu X."/>
            <person name="Zou P."/>
            <person name="Chen C."/>
            <person name="Chang X."/>
            <person name="Wang W."/>
            <person name="Lv Y."/>
            <person name="Sun Y."/>
            <person name="Ma L."/>
            <person name="Shen B."/>
            <person name="Zhu C."/>
        </authorList>
    </citation>
    <scope>NUCLEOTIDE SEQUENCE [LARGE SCALE GENOMIC DNA]</scope>
</reference>
<dbReference type="GO" id="GO:0040001">
    <property type="term" value="P:establishment of mitotic spindle localization"/>
    <property type="evidence" value="ECO:0007669"/>
    <property type="project" value="InterPro"/>
</dbReference>
<feature type="region of interest" description="Disordered" evidence="12">
    <location>
        <begin position="1"/>
        <end position="51"/>
    </location>
</feature>
<dbReference type="GO" id="GO:0008017">
    <property type="term" value="F:microtubule binding"/>
    <property type="evidence" value="ECO:0007669"/>
    <property type="project" value="TreeGrafter"/>
</dbReference>
<evidence type="ECO:0000256" key="7">
    <source>
        <dbReference type="ARBA" id="ARBA00022776"/>
    </source>
</evidence>
<dbReference type="EnsemblMetazoa" id="ASIC020592-RA">
    <property type="protein sequence ID" value="ASIC020592-PA"/>
    <property type="gene ID" value="ASIC020592"/>
</dbReference>
<dbReference type="PANTHER" id="PTHR15874">
    <property type="entry name" value="NUCLEOLAR AND SPINDLE-ASSOCIATED PROTEIN 1"/>
    <property type="match status" value="1"/>
</dbReference>
<keyword evidence="8" id="KW-0238">DNA-binding</keyword>
<dbReference type="VEuPathDB" id="VectorBase:ASIS001176"/>
<dbReference type="VEuPathDB" id="VectorBase:ASIC020592"/>
<evidence type="ECO:0000256" key="9">
    <source>
        <dbReference type="ARBA" id="ARBA00023212"/>
    </source>
</evidence>
<feature type="compositionally biased region" description="Polar residues" evidence="12">
    <location>
        <begin position="523"/>
        <end position="534"/>
    </location>
</feature>
<evidence type="ECO:0000256" key="10">
    <source>
        <dbReference type="ARBA" id="ARBA00023242"/>
    </source>
</evidence>
<evidence type="ECO:0000256" key="8">
    <source>
        <dbReference type="ARBA" id="ARBA00023125"/>
    </source>
</evidence>
<dbReference type="GO" id="GO:0005730">
    <property type="term" value="C:nucleolus"/>
    <property type="evidence" value="ECO:0007669"/>
    <property type="project" value="TreeGrafter"/>
</dbReference>
<keyword evidence="10" id="KW-0539">Nucleus</keyword>
<dbReference type="InterPro" id="IPR026756">
    <property type="entry name" value="NuSAP"/>
</dbReference>
<dbReference type="OMA" id="FELQMKH"/>
<feature type="compositionally biased region" description="Polar residues" evidence="12">
    <location>
        <begin position="1409"/>
        <end position="1436"/>
    </location>
</feature>
<keyword evidence="5" id="KW-0132">Cell division</keyword>
<feature type="compositionally biased region" description="Polar residues" evidence="12">
    <location>
        <begin position="868"/>
        <end position="894"/>
    </location>
</feature>
<feature type="region of interest" description="Disordered" evidence="12">
    <location>
        <begin position="547"/>
        <end position="902"/>
    </location>
</feature>
<evidence type="ECO:0000256" key="4">
    <source>
        <dbReference type="ARBA" id="ARBA00022490"/>
    </source>
</evidence>
<organism evidence="13">
    <name type="scientific">Anopheles sinensis</name>
    <name type="common">Mosquito</name>
    <dbReference type="NCBI Taxonomy" id="74873"/>
    <lineage>
        <taxon>Eukaryota</taxon>
        <taxon>Metazoa</taxon>
        <taxon>Ecdysozoa</taxon>
        <taxon>Arthropoda</taxon>
        <taxon>Hexapoda</taxon>
        <taxon>Insecta</taxon>
        <taxon>Pterygota</taxon>
        <taxon>Neoptera</taxon>
        <taxon>Endopterygota</taxon>
        <taxon>Diptera</taxon>
        <taxon>Nematocera</taxon>
        <taxon>Culicoidea</taxon>
        <taxon>Culicidae</taxon>
        <taxon>Anophelinae</taxon>
        <taxon>Anopheles</taxon>
    </lineage>
</organism>
<evidence type="ECO:0000313" key="13">
    <source>
        <dbReference type="EMBL" id="KFB52380.1"/>
    </source>
</evidence>
<feature type="compositionally biased region" description="Polar residues" evidence="12">
    <location>
        <begin position="758"/>
        <end position="768"/>
    </location>
</feature>
<feature type="compositionally biased region" description="Polar residues" evidence="12">
    <location>
        <begin position="696"/>
        <end position="721"/>
    </location>
</feature>
<evidence type="ECO:0000313" key="15">
    <source>
        <dbReference type="Proteomes" id="UP000030765"/>
    </source>
</evidence>
<feature type="compositionally biased region" description="Polar residues" evidence="12">
    <location>
        <begin position="603"/>
        <end position="618"/>
    </location>
</feature>
<dbReference type="GO" id="GO:0072686">
    <property type="term" value="C:mitotic spindle"/>
    <property type="evidence" value="ECO:0007669"/>
    <property type="project" value="TreeGrafter"/>
</dbReference>
<keyword evidence="9" id="KW-0206">Cytoskeleton</keyword>
<reference evidence="14" key="2">
    <citation type="submission" date="2020-05" db="UniProtKB">
        <authorList>
            <consortium name="EnsemblMetazoa"/>
        </authorList>
    </citation>
    <scope>IDENTIFICATION</scope>
</reference>
<dbReference type="EMBL" id="ATLV01025286">
    <property type="status" value="NOT_ANNOTATED_CDS"/>
    <property type="molecule type" value="Genomic_DNA"/>
</dbReference>
<feature type="compositionally biased region" description="Polar residues" evidence="12">
    <location>
        <begin position="253"/>
        <end position="267"/>
    </location>
</feature>
<evidence type="ECO:0000256" key="2">
    <source>
        <dbReference type="ARBA" id="ARBA00004186"/>
    </source>
</evidence>
<dbReference type="GO" id="GO:0005874">
    <property type="term" value="C:microtubule"/>
    <property type="evidence" value="ECO:0007669"/>
    <property type="project" value="UniProtKB-KW"/>
</dbReference>
<feature type="compositionally biased region" description="Polar residues" evidence="12">
    <location>
        <begin position="445"/>
        <end position="457"/>
    </location>
</feature>
<keyword evidence="15" id="KW-1185">Reference proteome</keyword>
<feature type="compositionally biased region" description="Polar residues" evidence="12">
    <location>
        <begin position="296"/>
        <end position="321"/>
    </location>
</feature>
<evidence type="ECO:0000256" key="1">
    <source>
        <dbReference type="ARBA" id="ARBA00004123"/>
    </source>
</evidence>
<evidence type="ECO:0000256" key="6">
    <source>
        <dbReference type="ARBA" id="ARBA00022701"/>
    </source>
</evidence>
<feature type="region of interest" description="Disordered" evidence="12">
    <location>
        <begin position="1409"/>
        <end position="1470"/>
    </location>
</feature>
<keyword evidence="7" id="KW-0498">Mitosis</keyword>
<evidence type="ECO:0000256" key="12">
    <source>
        <dbReference type="SAM" id="MobiDB-lite"/>
    </source>
</evidence>
<feature type="compositionally biased region" description="Basic and acidic residues" evidence="12">
    <location>
        <begin position="1104"/>
        <end position="1113"/>
    </location>
</feature>
<keyword evidence="4" id="KW-0963">Cytoplasm</keyword>
<protein>
    <submittedName>
        <fullName evidence="13">AGAP004345-PA-like protein</fullName>
    </submittedName>
</protein>
<evidence type="ECO:0000256" key="11">
    <source>
        <dbReference type="ARBA" id="ARBA00023306"/>
    </source>
</evidence>
<dbReference type="GO" id="GO:0007076">
    <property type="term" value="P:mitotic chromosome condensation"/>
    <property type="evidence" value="ECO:0007669"/>
    <property type="project" value="TreeGrafter"/>
</dbReference>
<feature type="compositionally biased region" description="Basic and acidic residues" evidence="12">
    <location>
        <begin position="1455"/>
        <end position="1470"/>
    </location>
</feature>
<dbReference type="GO" id="GO:0000281">
    <property type="term" value="P:mitotic cytokinesis"/>
    <property type="evidence" value="ECO:0007669"/>
    <property type="project" value="InterPro"/>
</dbReference>
<dbReference type="Proteomes" id="UP000030765">
    <property type="component" value="Unassembled WGS sequence"/>
</dbReference>
<gene>
    <name evidence="13" type="ORF">ZHAS_00020592</name>
</gene>
<feature type="region of interest" description="Disordered" evidence="12">
    <location>
        <begin position="65"/>
        <end position="535"/>
    </location>
</feature>
<feature type="region of interest" description="Disordered" evidence="12">
    <location>
        <begin position="1223"/>
        <end position="1255"/>
    </location>
</feature>
<dbReference type="PANTHER" id="PTHR15874:SF1">
    <property type="entry name" value="NUCLEOLAR AND SPINDLE-ASSOCIATED PROTEIN 1"/>
    <property type="match status" value="1"/>
</dbReference>
<comment type="similarity">
    <text evidence="3">Belongs to the NUSAP family.</text>
</comment>